<evidence type="ECO:0000256" key="3">
    <source>
        <dbReference type="ARBA" id="ARBA00022833"/>
    </source>
</evidence>
<dbReference type="InterPro" id="IPR013154">
    <property type="entry name" value="ADH-like_N"/>
</dbReference>
<dbReference type="PANTHER" id="PTHR43880:SF12">
    <property type="entry name" value="ALCOHOL DEHYDROGENASE CLASS-3"/>
    <property type="match status" value="1"/>
</dbReference>
<gene>
    <name evidence="6" type="ORF">METZ01_LOCUS267298</name>
</gene>
<sequence>MGVVMQAAVLFEPGKPLEVEDLDLASPQENEVVVGMVASGVCHSCLHTADGSWTGFPMPIVLGDEGAGVIEDVGSGVTHLKPGDHVILSWSPTCGQCHYCVTGRSQLCERTVPILGGLFDGTTRMSLRGQPIYHYGHVASYASHSVVPASCAIPIRSDMDLRKAALIGCSVMTGVGAVLNTAQVPAGASMVVFGVGGIGLNCIQGGALMAAHPIIAVDVNKDKFDYAKQLGATHCVDASEDDPVEAIMDLTRRGADYAFVAVGVADVIKQAWECLAPAGTSVLIGLPPTGATVTFDAEILQSDEKVMRGCKYGSARTREDFPRLVELYMAGKLKIDELITHEYTIDESNEAFRALAAGELARGMIVF</sequence>
<evidence type="ECO:0000313" key="6">
    <source>
        <dbReference type="EMBL" id="SVC14444.1"/>
    </source>
</evidence>
<dbReference type="SUPFAM" id="SSF50129">
    <property type="entry name" value="GroES-like"/>
    <property type="match status" value="2"/>
</dbReference>
<reference evidence="6" key="1">
    <citation type="submission" date="2018-05" db="EMBL/GenBank/DDBJ databases">
        <authorList>
            <person name="Lanie J.A."/>
            <person name="Ng W.-L."/>
            <person name="Kazmierczak K.M."/>
            <person name="Andrzejewski T.M."/>
            <person name="Davidsen T.M."/>
            <person name="Wayne K.J."/>
            <person name="Tettelin H."/>
            <person name="Glass J.I."/>
            <person name="Rusch D."/>
            <person name="Podicherti R."/>
            <person name="Tsui H.-C.T."/>
            <person name="Winkler M.E."/>
        </authorList>
    </citation>
    <scope>NUCLEOTIDE SEQUENCE</scope>
</reference>
<dbReference type="Pfam" id="PF08240">
    <property type="entry name" value="ADH_N"/>
    <property type="match status" value="1"/>
</dbReference>
<evidence type="ECO:0000259" key="5">
    <source>
        <dbReference type="SMART" id="SM00829"/>
    </source>
</evidence>
<dbReference type="GO" id="GO:0046294">
    <property type="term" value="P:formaldehyde catabolic process"/>
    <property type="evidence" value="ECO:0007669"/>
    <property type="project" value="TreeGrafter"/>
</dbReference>
<dbReference type="PANTHER" id="PTHR43880">
    <property type="entry name" value="ALCOHOL DEHYDROGENASE"/>
    <property type="match status" value="1"/>
</dbReference>
<evidence type="ECO:0000256" key="2">
    <source>
        <dbReference type="ARBA" id="ARBA00022723"/>
    </source>
</evidence>
<dbReference type="SUPFAM" id="SSF51735">
    <property type="entry name" value="NAD(P)-binding Rossmann-fold domains"/>
    <property type="match status" value="1"/>
</dbReference>
<comment type="cofactor">
    <cofactor evidence="1">
        <name>Zn(2+)</name>
        <dbReference type="ChEBI" id="CHEBI:29105"/>
    </cofactor>
</comment>
<organism evidence="6">
    <name type="scientific">marine metagenome</name>
    <dbReference type="NCBI Taxonomy" id="408172"/>
    <lineage>
        <taxon>unclassified sequences</taxon>
        <taxon>metagenomes</taxon>
        <taxon>ecological metagenomes</taxon>
    </lineage>
</organism>
<dbReference type="AlphaFoldDB" id="A0A382JPP3"/>
<proteinExistence type="predicted"/>
<dbReference type="Pfam" id="PF00107">
    <property type="entry name" value="ADH_zinc_N"/>
    <property type="match status" value="1"/>
</dbReference>
<dbReference type="InterPro" id="IPR013149">
    <property type="entry name" value="ADH-like_C"/>
</dbReference>
<dbReference type="GO" id="GO:0005829">
    <property type="term" value="C:cytosol"/>
    <property type="evidence" value="ECO:0007669"/>
    <property type="project" value="TreeGrafter"/>
</dbReference>
<keyword evidence="3" id="KW-0862">Zinc</keyword>
<name>A0A382JPP3_9ZZZZ</name>
<keyword evidence="2" id="KW-0479">Metal-binding</keyword>
<accession>A0A382JPP3</accession>
<dbReference type="CDD" id="cd08279">
    <property type="entry name" value="Zn_ADH_class_III"/>
    <property type="match status" value="1"/>
</dbReference>
<evidence type="ECO:0000256" key="4">
    <source>
        <dbReference type="ARBA" id="ARBA00023027"/>
    </source>
</evidence>
<dbReference type="GO" id="GO:0051903">
    <property type="term" value="F:S-(hydroxymethyl)glutathione dehydrogenase [NAD(P)+] activity"/>
    <property type="evidence" value="ECO:0007669"/>
    <property type="project" value="TreeGrafter"/>
</dbReference>
<feature type="domain" description="Enoyl reductase (ER)" evidence="5">
    <location>
        <begin position="14"/>
        <end position="367"/>
    </location>
</feature>
<dbReference type="FunFam" id="3.40.50.720:FF:000003">
    <property type="entry name" value="S-(hydroxymethyl)glutathione dehydrogenase"/>
    <property type="match status" value="1"/>
</dbReference>
<dbReference type="InterPro" id="IPR011032">
    <property type="entry name" value="GroES-like_sf"/>
</dbReference>
<evidence type="ECO:0000256" key="1">
    <source>
        <dbReference type="ARBA" id="ARBA00001947"/>
    </source>
</evidence>
<dbReference type="GO" id="GO:0008270">
    <property type="term" value="F:zinc ion binding"/>
    <property type="evidence" value="ECO:0007669"/>
    <property type="project" value="TreeGrafter"/>
</dbReference>
<dbReference type="Gene3D" id="3.90.180.10">
    <property type="entry name" value="Medium-chain alcohol dehydrogenases, catalytic domain"/>
    <property type="match status" value="1"/>
</dbReference>
<keyword evidence="4" id="KW-0520">NAD</keyword>
<dbReference type="EMBL" id="UINC01075852">
    <property type="protein sequence ID" value="SVC14444.1"/>
    <property type="molecule type" value="Genomic_DNA"/>
</dbReference>
<protein>
    <recommendedName>
        <fullName evidence="5">Enoyl reductase (ER) domain-containing protein</fullName>
    </recommendedName>
</protein>
<dbReference type="InterPro" id="IPR036291">
    <property type="entry name" value="NAD(P)-bd_dom_sf"/>
</dbReference>
<dbReference type="Gene3D" id="3.40.50.720">
    <property type="entry name" value="NAD(P)-binding Rossmann-like Domain"/>
    <property type="match status" value="1"/>
</dbReference>
<dbReference type="SMART" id="SM00829">
    <property type="entry name" value="PKS_ER"/>
    <property type="match status" value="1"/>
</dbReference>
<dbReference type="InterPro" id="IPR020843">
    <property type="entry name" value="ER"/>
</dbReference>